<dbReference type="Proteomes" id="UP001652623">
    <property type="component" value="Chromosome 6"/>
</dbReference>
<accession>A0A6P4AJ79</accession>
<sequence>MKKRYKLLKLEVDRMSDLPESIIHHIMSFLSALDAIRISVLSKKFFCIWISFPILVFNFELFARRLNKSSKEETNLFLNFVQQSLRIRKLNGVCLEKLIFNASLRGFKSDCRVDEMLNYAELNKVRDLSIVDPNFKLWQHQKPYCFRVDHSIFSAKSITNMNLQGFDLKPQDINLNFPSVENFSLTNCCGFRSIELSGPKLKIVQFDSCNGLKKIHIDAPKSLVSFSYGGQWKQCEIDLSPCKSLRVFELRDEDISDRWVESNLTWLNYLEKLTLKGCFFLNKINLYLVNLKSLEVNLCDCDAEFKAPNLVSFMYRGCLMMKTPLVISNDTLDVDLSFDSHDTDLFLQRMGNFIRSFSYCQTLSLHCMFDKELIYAKEMREMLDPPSFNIKHLKIELRYKVGSLAELVDGLLWLVPHPNTITISTNHSQVVKRIKLREVDGSVKELLVPIEYLVFLATKSLIKWPTLTPEVASRSKDAHRREIKRPNVGKVALLYNFRICMLFLVGSLSISLDVCDYATCHAIDATAANIKKVPPILILLTVDIKVKDKIPRVDQLTDDPMLAPVARKEGWKISELQTGVMGPNPIE</sequence>
<dbReference type="AlphaFoldDB" id="A0A6P4AJ79"/>
<dbReference type="Gene3D" id="3.80.10.10">
    <property type="entry name" value="Ribonuclease Inhibitor"/>
    <property type="match status" value="1"/>
</dbReference>
<dbReference type="InterPro" id="IPR032675">
    <property type="entry name" value="LRR_dom_sf"/>
</dbReference>
<organism evidence="3 4">
    <name type="scientific">Ziziphus jujuba</name>
    <name type="common">Chinese jujube</name>
    <name type="synonym">Ziziphus sativa</name>
    <dbReference type="NCBI Taxonomy" id="326968"/>
    <lineage>
        <taxon>Eukaryota</taxon>
        <taxon>Viridiplantae</taxon>
        <taxon>Streptophyta</taxon>
        <taxon>Embryophyta</taxon>
        <taxon>Tracheophyta</taxon>
        <taxon>Spermatophyta</taxon>
        <taxon>Magnoliopsida</taxon>
        <taxon>eudicotyledons</taxon>
        <taxon>Gunneridae</taxon>
        <taxon>Pentapetalae</taxon>
        <taxon>rosids</taxon>
        <taxon>fabids</taxon>
        <taxon>Rosales</taxon>
        <taxon>Rhamnaceae</taxon>
        <taxon>Paliureae</taxon>
        <taxon>Ziziphus</taxon>
    </lineage>
</organism>
<keyword evidence="3" id="KW-1185">Reference proteome</keyword>
<proteinExistence type="predicted"/>
<dbReference type="PANTHER" id="PTHR34145:SF28">
    <property type="entry name" value="F-BOX DOMAIN-CONTAINING PROTEIN"/>
    <property type="match status" value="1"/>
</dbReference>
<evidence type="ECO:0000256" key="1">
    <source>
        <dbReference type="SAM" id="Phobius"/>
    </source>
</evidence>
<evidence type="ECO:0000313" key="3">
    <source>
        <dbReference type="Proteomes" id="UP001652623"/>
    </source>
</evidence>
<dbReference type="InterPro" id="IPR053772">
    <property type="entry name" value="At1g61320/At1g61330-like"/>
</dbReference>
<gene>
    <name evidence="4" type="primary">LOC107431330</name>
</gene>
<evidence type="ECO:0000313" key="4">
    <source>
        <dbReference type="RefSeq" id="XP_015897702.1"/>
    </source>
</evidence>
<keyword evidence="1" id="KW-1133">Transmembrane helix</keyword>
<dbReference type="Pfam" id="PF00646">
    <property type="entry name" value="F-box"/>
    <property type="match status" value="1"/>
</dbReference>
<feature type="domain" description="F-box" evidence="2">
    <location>
        <begin position="12"/>
        <end position="45"/>
    </location>
</feature>
<dbReference type="KEGG" id="zju:107431330"/>
<name>A0A6P4AJ79_ZIZJJ</name>
<dbReference type="PANTHER" id="PTHR34145">
    <property type="entry name" value="OS02G0105600 PROTEIN"/>
    <property type="match status" value="1"/>
</dbReference>
<dbReference type="InParanoid" id="A0A6P4AJ79"/>
<dbReference type="InterPro" id="IPR001810">
    <property type="entry name" value="F-box_dom"/>
</dbReference>
<evidence type="ECO:0000259" key="2">
    <source>
        <dbReference type="PROSITE" id="PS50181"/>
    </source>
</evidence>
<dbReference type="RefSeq" id="XP_015897702.1">
    <property type="nucleotide sequence ID" value="XM_016042216.3"/>
</dbReference>
<dbReference type="InterPro" id="IPR036047">
    <property type="entry name" value="F-box-like_dom_sf"/>
</dbReference>
<keyword evidence="1" id="KW-0812">Transmembrane</keyword>
<reference evidence="4" key="1">
    <citation type="submission" date="2025-08" db="UniProtKB">
        <authorList>
            <consortium name="RefSeq"/>
        </authorList>
    </citation>
    <scope>IDENTIFICATION</scope>
    <source>
        <tissue evidence="4">Seedling</tissue>
    </source>
</reference>
<dbReference type="SUPFAM" id="SSF81383">
    <property type="entry name" value="F-box domain"/>
    <property type="match status" value="1"/>
</dbReference>
<dbReference type="SMART" id="SM00256">
    <property type="entry name" value="FBOX"/>
    <property type="match status" value="1"/>
</dbReference>
<dbReference type="FunCoup" id="A0A6P4AJ79">
    <property type="interactions" value="525"/>
</dbReference>
<dbReference type="GeneID" id="107431330"/>
<keyword evidence="1" id="KW-0472">Membrane</keyword>
<protein>
    <submittedName>
        <fullName evidence="4">Uncharacterized protein LOC107431330</fullName>
    </submittedName>
</protein>
<feature type="transmembrane region" description="Helical" evidence="1">
    <location>
        <begin position="46"/>
        <end position="63"/>
    </location>
</feature>
<dbReference type="PROSITE" id="PS50181">
    <property type="entry name" value="FBOX"/>
    <property type="match status" value="1"/>
</dbReference>